<keyword evidence="1" id="KW-0812">Transmembrane</keyword>
<feature type="domain" description="DUF7704" evidence="2">
    <location>
        <begin position="3"/>
        <end position="145"/>
    </location>
</feature>
<dbReference type="STRING" id="28573.A0A0U1LKE0"/>
<dbReference type="OMA" id="DPWAWQN"/>
<evidence type="ECO:0000259" key="2">
    <source>
        <dbReference type="Pfam" id="PF24803"/>
    </source>
</evidence>
<dbReference type="Proteomes" id="UP000054383">
    <property type="component" value="Unassembled WGS sequence"/>
</dbReference>
<dbReference type="Pfam" id="PF24803">
    <property type="entry name" value="DUF7704"/>
    <property type="match status" value="1"/>
</dbReference>
<name>A0A0U1LKE0_TALIS</name>
<feature type="transmembrane region" description="Helical" evidence="1">
    <location>
        <begin position="50"/>
        <end position="76"/>
    </location>
</feature>
<dbReference type="InterPro" id="IPR056121">
    <property type="entry name" value="DUF7704"/>
</dbReference>
<sequence length="157" mass="16847">MLSLLPTWPFILFGIIEPLSMVGGFLAPLLDTDNFIAGQTPPTNPPPLPHHASTLVLSYQIANIYGLVGLLAVGVIYGSSERHVVRNLILSLAVADIGHMYAMYAVIGLEAFLDVASWSPVAWGSIGFTGFLFVNRVAYLLGAFGSEAATTNEKKRN</sequence>
<evidence type="ECO:0000313" key="4">
    <source>
        <dbReference type="Proteomes" id="UP000054383"/>
    </source>
</evidence>
<proteinExistence type="predicted"/>
<dbReference type="AlphaFoldDB" id="A0A0U1LKE0"/>
<feature type="transmembrane region" description="Helical" evidence="1">
    <location>
        <begin position="88"/>
        <end position="109"/>
    </location>
</feature>
<dbReference type="PANTHER" id="PTHR37019:SF2">
    <property type="entry name" value="EXPERA DOMAIN-CONTAINING PROTEIN"/>
    <property type="match status" value="1"/>
</dbReference>
<keyword evidence="4" id="KW-1185">Reference proteome</keyword>
<dbReference type="OrthoDB" id="2937326at2759"/>
<evidence type="ECO:0000256" key="1">
    <source>
        <dbReference type="SAM" id="Phobius"/>
    </source>
</evidence>
<feature type="transmembrane region" description="Helical" evidence="1">
    <location>
        <begin position="121"/>
        <end position="146"/>
    </location>
</feature>
<feature type="transmembrane region" description="Helical" evidence="1">
    <location>
        <begin position="7"/>
        <end position="30"/>
    </location>
</feature>
<keyword evidence="1" id="KW-0472">Membrane</keyword>
<organism evidence="3 4">
    <name type="scientific">Talaromyces islandicus</name>
    <name type="common">Penicillium islandicum</name>
    <dbReference type="NCBI Taxonomy" id="28573"/>
    <lineage>
        <taxon>Eukaryota</taxon>
        <taxon>Fungi</taxon>
        <taxon>Dikarya</taxon>
        <taxon>Ascomycota</taxon>
        <taxon>Pezizomycotina</taxon>
        <taxon>Eurotiomycetes</taxon>
        <taxon>Eurotiomycetidae</taxon>
        <taxon>Eurotiales</taxon>
        <taxon>Trichocomaceae</taxon>
        <taxon>Talaromyces</taxon>
        <taxon>Talaromyces sect. Islandici</taxon>
    </lineage>
</organism>
<evidence type="ECO:0000313" key="3">
    <source>
        <dbReference type="EMBL" id="CRG82876.1"/>
    </source>
</evidence>
<accession>A0A0U1LKE0</accession>
<reference evidence="3 4" key="1">
    <citation type="submission" date="2015-04" db="EMBL/GenBank/DDBJ databases">
        <authorList>
            <person name="Syromyatnikov M.Y."/>
            <person name="Popov V.N."/>
        </authorList>
    </citation>
    <scope>NUCLEOTIDE SEQUENCE [LARGE SCALE GENOMIC DNA]</scope>
    <source>
        <strain evidence="3">WF-38-12</strain>
    </source>
</reference>
<dbReference type="EMBL" id="CVMT01000001">
    <property type="protein sequence ID" value="CRG82876.1"/>
    <property type="molecule type" value="Genomic_DNA"/>
</dbReference>
<gene>
    <name evidence="3" type="ORF">PISL3812_00222</name>
</gene>
<keyword evidence="1" id="KW-1133">Transmembrane helix</keyword>
<dbReference type="PANTHER" id="PTHR37019">
    <property type="entry name" value="CHROMOSOME 1, WHOLE GENOME SHOTGUN SEQUENCE"/>
    <property type="match status" value="1"/>
</dbReference>
<protein>
    <recommendedName>
        <fullName evidence="2">DUF7704 domain-containing protein</fullName>
    </recommendedName>
</protein>